<accession>A0AA39HFD8</accession>
<reference evidence="3" key="1">
    <citation type="submission" date="2023-06" db="EMBL/GenBank/DDBJ databases">
        <title>Genomic analysis of the entomopathogenic nematode Steinernema hermaphroditum.</title>
        <authorList>
            <person name="Schwarz E.M."/>
            <person name="Heppert J.K."/>
            <person name="Baniya A."/>
            <person name="Schwartz H.T."/>
            <person name="Tan C.-H."/>
            <person name="Antoshechkin I."/>
            <person name="Sternberg P.W."/>
            <person name="Goodrich-Blair H."/>
            <person name="Dillman A.R."/>
        </authorList>
    </citation>
    <scope>NUCLEOTIDE SEQUENCE</scope>
    <source>
        <strain evidence="3">PS9179</strain>
        <tissue evidence="3">Whole animal</tissue>
    </source>
</reference>
<evidence type="ECO:0000313" key="4">
    <source>
        <dbReference type="Proteomes" id="UP001175271"/>
    </source>
</evidence>
<proteinExistence type="predicted"/>
<dbReference type="AlphaFoldDB" id="A0AA39HFD8"/>
<protein>
    <submittedName>
        <fullName evidence="3">Uncharacterized protein</fullName>
    </submittedName>
</protein>
<evidence type="ECO:0000313" key="3">
    <source>
        <dbReference type="EMBL" id="KAK0404294.1"/>
    </source>
</evidence>
<organism evidence="3 4">
    <name type="scientific">Steinernema hermaphroditum</name>
    <dbReference type="NCBI Taxonomy" id="289476"/>
    <lineage>
        <taxon>Eukaryota</taxon>
        <taxon>Metazoa</taxon>
        <taxon>Ecdysozoa</taxon>
        <taxon>Nematoda</taxon>
        <taxon>Chromadorea</taxon>
        <taxon>Rhabditida</taxon>
        <taxon>Tylenchina</taxon>
        <taxon>Panagrolaimomorpha</taxon>
        <taxon>Strongyloidoidea</taxon>
        <taxon>Steinernematidae</taxon>
        <taxon>Steinernema</taxon>
    </lineage>
</organism>
<keyword evidence="2" id="KW-0812">Transmembrane</keyword>
<sequence length="219" mass="24685">MAPRRPQSALFSHRGPRSLDPPFLLDAPTTARLCRRIPAKLFASLLDKISGAISAMGGSSSQPQHRPLAMEHPPAPYPDMNMIFKGIPKMMQVADDMHRMTDYIQDLRNMTLALGVMSFIGMLLFLLVKFKSGRRSRNRRRREDTYAQRGMPFTPEPWDRSHNGSAHKIDMEKMRLSQTASHHDFASLDHAQSNGGPPTHKKHEPVTLMVESLPYADSS</sequence>
<keyword evidence="2" id="KW-1133">Transmembrane helix</keyword>
<feature type="region of interest" description="Disordered" evidence="1">
    <location>
        <begin position="136"/>
        <end position="164"/>
    </location>
</feature>
<keyword evidence="2" id="KW-0472">Membrane</keyword>
<name>A0AA39HFD8_9BILA</name>
<feature type="transmembrane region" description="Helical" evidence="2">
    <location>
        <begin position="110"/>
        <end position="130"/>
    </location>
</feature>
<keyword evidence="4" id="KW-1185">Reference proteome</keyword>
<comment type="caution">
    <text evidence="3">The sequence shown here is derived from an EMBL/GenBank/DDBJ whole genome shotgun (WGS) entry which is preliminary data.</text>
</comment>
<evidence type="ECO:0000256" key="1">
    <source>
        <dbReference type="SAM" id="MobiDB-lite"/>
    </source>
</evidence>
<dbReference type="EMBL" id="JAUCMV010000004">
    <property type="protein sequence ID" value="KAK0404294.1"/>
    <property type="molecule type" value="Genomic_DNA"/>
</dbReference>
<gene>
    <name evidence="3" type="ORF">QR680_017385</name>
</gene>
<feature type="region of interest" description="Disordered" evidence="1">
    <location>
        <begin position="187"/>
        <end position="219"/>
    </location>
</feature>
<evidence type="ECO:0000256" key="2">
    <source>
        <dbReference type="SAM" id="Phobius"/>
    </source>
</evidence>
<dbReference type="Proteomes" id="UP001175271">
    <property type="component" value="Unassembled WGS sequence"/>
</dbReference>